<sequence>MLVAVNMGYT</sequence>
<name>A0A1C4E8L7_9BACI</name>
<dbReference type="EMBL" id="FMBE01000013">
    <property type="protein sequence ID" value="SCC39914.1"/>
    <property type="molecule type" value="Genomic_DNA"/>
</dbReference>
<evidence type="ECO:0000313" key="1">
    <source>
        <dbReference type="EMBL" id="SCC39914.1"/>
    </source>
</evidence>
<organism evidence="1 2">
    <name type="scientific">Bacillus wiedmannii</name>
    <dbReference type="NCBI Taxonomy" id="1890302"/>
    <lineage>
        <taxon>Bacteria</taxon>
        <taxon>Bacillati</taxon>
        <taxon>Bacillota</taxon>
        <taxon>Bacilli</taxon>
        <taxon>Bacillales</taxon>
        <taxon>Bacillaceae</taxon>
        <taxon>Bacillus</taxon>
        <taxon>Bacillus cereus group</taxon>
    </lineage>
</organism>
<accession>A0A1C4E8L7</accession>
<evidence type="ECO:0000313" key="2">
    <source>
        <dbReference type="Proteomes" id="UP000196052"/>
    </source>
</evidence>
<protein>
    <submittedName>
        <fullName evidence="1">Uncharacterized protein</fullName>
    </submittedName>
</protein>
<proteinExistence type="predicted"/>
<reference evidence="2" key="1">
    <citation type="submission" date="2016-08" db="EMBL/GenBank/DDBJ databases">
        <authorList>
            <person name="Loux V."/>
            <person name="Rue O."/>
        </authorList>
    </citation>
    <scope>NUCLEOTIDE SEQUENCE [LARGE SCALE GENOMIC DNA]</scope>
    <source>
        <strain evidence="2">INRA Bc05-F1</strain>
    </source>
</reference>
<dbReference type="Proteomes" id="UP000196052">
    <property type="component" value="Unassembled WGS sequence"/>
</dbReference>
<gene>
    <name evidence="1" type="ORF">BC05F1_03278</name>
</gene>